<dbReference type="GO" id="GO:0016020">
    <property type="term" value="C:membrane"/>
    <property type="evidence" value="ECO:0007669"/>
    <property type="project" value="TreeGrafter"/>
</dbReference>
<dbReference type="Pfam" id="PF01435">
    <property type="entry name" value="Peptidase_M48"/>
    <property type="match status" value="1"/>
</dbReference>
<keyword evidence="1 6" id="KW-0645">Protease</keyword>
<dbReference type="InterPro" id="IPR051156">
    <property type="entry name" value="Mito/Outer_Membr_Metalloprot"/>
</dbReference>
<keyword evidence="3 6" id="KW-0378">Hydrolase</keyword>
<feature type="signal peptide" evidence="7">
    <location>
        <begin position="1"/>
        <end position="19"/>
    </location>
</feature>
<dbReference type="GO" id="GO:0004222">
    <property type="term" value="F:metalloendopeptidase activity"/>
    <property type="evidence" value="ECO:0007669"/>
    <property type="project" value="InterPro"/>
</dbReference>
<protein>
    <submittedName>
        <fullName evidence="9">M48 family peptidase</fullName>
    </submittedName>
</protein>
<dbReference type="GO" id="GO:0051603">
    <property type="term" value="P:proteolysis involved in protein catabolic process"/>
    <property type="evidence" value="ECO:0007669"/>
    <property type="project" value="TreeGrafter"/>
</dbReference>
<gene>
    <name evidence="9" type="ORF">DU002_13355</name>
</gene>
<evidence type="ECO:0000313" key="10">
    <source>
        <dbReference type="Proteomes" id="UP000252558"/>
    </source>
</evidence>
<dbReference type="EMBL" id="QPID01000008">
    <property type="protein sequence ID" value="RCU48773.1"/>
    <property type="molecule type" value="Genomic_DNA"/>
</dbReference>
<reference evidence="9 10" key="1">
    <citation type="submission" date="2018-07" db="EMBL/GenBank/DDBJ databases">
        <title>Corallincola holothuriorum sp. nov., a new facultative anaerobe isolated from sea cucumber Apostichopus japonicus.</title>
        <authorList>
            <person name="Xia H."/>
        </authorList>
    </citation>
    <scope>NUCLEOTIDE SEQUENCE [LARGE SCALE GENOMIC DNA]</scope>
    <source>
        <strain evidence="9 10">C4</strain>
    </source>
</reference>
<comment type="similarity">
    <text evidence="6">Belongs to the peptidase M48 family.</text>
</comment>
<evidence type="ECO:0000313" key="9">
    <source>
        <dbReference type="EMBL" id="RCU48773.1"/>
    </source>
</evidence>
<dbReference type="GO" id="GO:0046872">
    <property type="term" value="F:metal ion binding"/>
    <property type="evidence" value="ECO:0007669"/>
    <property type="project" value="UniProtKB-KW"/>
</dbReference>
<name>A0A368NFS7_9GAMM</name>
<dbReference type="PANTHER" id="PTHR22726">
    <property type="entry name" value="METALLOENDOPEPTIDASE OMA1"/>
    <property type="match status" value="1"/>
</dbReference>
<evidence type="ECO:0000256" key="1">
    <source>
        <dbReference type="ARBA" id="ARBA00022670"/>
    </source>
</evidence>
<dbReference type="AlphaFoldDB" id="A0A368NFS7"/>
<dbReference type="RefSeq" id="WP_114338897.1">
    <property type="nucleotide sequence ID" value="NZ_QPID01000008.1"/>
</dbReference>
<keyword evidence="2" id="KW-0479">Metal-binding</keyword>
<evidence type="ECO:0000256" key="3">
    <source>
        <dbReference type="ARBA" id="ARBA00022801"/>
    </source>
</evidence>
<feature type="chain" id="PRO_5016867462" evidence="7">
    <location>
        <begin position="20"/>
        <end position="269"/>
    </location>
</feature>
<dbReference type="PANTHER" id="PTHR22726:SF24">
    <property type="entry name" value="M48 FAMILY METALLOPEPTIDASE"/>
    <property type="match status" value="1"/>
</dbReference>
<dbReference type="Proteomes" id="UP000252558">
    <property type="component" value="Unassembled WGS sequence"/>
</dbReference>
<evidence type="ECO:0000259" key="8">
    <source>
        <dbReference type="Pfam" id="PF01435"/>
    </source>
</evidence>
<comment type="caution">
    <text evidence="9">The sequence shown here is derived from an EMBL/GenBank/DDBJ whole genome shotgun (WGS) entry which is preliminary data.</text>
</comment>
<keyword evidence="4 6" id="KW-0862">Zinc</keyword>
<evidence type="ECO:0000256" key="6">
    <source>
        <dbReference type="RuleBase" id="RU003983"/>
    </source>
</evidence>
<keyword evidence="10" id="KW-1185">Reference proteome</keyword>
<sequence>MSISITKSAVSLCAIAVLAACTASPTGRDQILLYSDQEMSSLGGQSFEQIKQQEKISGDSSLNRYVQCVARHITAQVPQQYHQAGWEVVVFDSEQANAFALPGGKIGVYTGLLKIAQNQDQLAAVIGHEVGHVMADHSNERLTHNQLAGVTMAVAGAAIAASDSDDSAMWMAALGLGVQVGVMLPYSRTQESESDVIGLDLMAQAGFDPTQSVALWRNMAKASSGQPPEFFSTHPSHDTRIADLESNMSRAQGIAAKAHNKGLNPKCRL</sequence>
<evidence type="ECO:0000256" key="2">
    <source>
        <dbReference type="ARBA" id="ARBA00022723"/>
    </source>
</evidence>
<evidence type="ECO:0000256" key="4">
    <source>
        <dbReference type="ARBA" id="ARBA00022833"/>
    </source>
</evidence>
<dbReference type="InterPro" id="IPR001915">
    <property type="entry name" value="Peptidase_M48"/>
</dbReference>
<keyword evidence="7" id="KW-0732">Signal</keyword>
<comment type="cofactor">
    <cofactor evidence="6">
        <name>Zn(2+)</name>
        <dbReference type="ChEBI" id="CHEBI:29105"/>
    </cofactor>
    <text evidence="6">Binds 1 zinc ion per subunit.</text>
</comment>
<keyword evidence="5 6" id="KW-0482">Metalloprotease</keyword>
<feature type="domain" description="Peptidase M48" evidence="8">
    <location>
        <begin position="62"/>
        <end position="246"/>
    </location>
</feature>
<dbReference type="OrthoDB" id="9810445at2"/>
<dbReference type="PROSITE" id="PS51257">
    <property type="entry name" value="PROKAR_LIPOPROTEIN"/>
    <property type="match status" value="1"/>
</dbReference>
<evidence type="ECO:0000256" key="5">
    <source>
        <dbReference type="ARBA" id="ARBA00023049"/>
    </source>
</evidence>
<dbReference type="Gene3D" id="3.30.2010.10">
    <property type="entry name" value="Metalloproteases ('zincins'), catalytic domain"/>
    <property type="match status" value="1"/>
</dbReference>
<dbReference type="CDD" id="cd07331">
    <property type="entry name" value="M48C_Oma1_like"/>
    <property type="match status" value="1"/>
</dbReference>
<proteinExistence type="inferred from homology"/>
<evidence type="ECO:0000256" key="7">
    <source>
        <dbReference type="SAM" id="SignalP"/>
    </source>
</evidence>
<organism evidence="9 10">
    <name type="scientific">Corallincola holothuriorum</name>
    <dbReference type="NCBI Taxonomy" id="2282215"/>
    <lineage>
        <taxon>Bacteria</taxon>
        <taxon>Pseudomonadati</taxon>
        <taxon>Pseudomonadota</taxon>
        <taxon>Gammaproteobacteria</taxon>
        <taxon>Alteromonadales</taxon>
        <taxon>Psychromonadaceae</taxon>
        <taxon>Corallincola</taxon>
    </lineage>
</organism>
<accession>A0A368NFS7</accession>